<dbReference type="Proteomes" id="UP000218665">
    <property type="component" value="Chromosome"/>
</dbReference>
<organism evidence="1 2">
    <name type="scientific">Streptococcus oralis subsp. tigurinus</name>
    <dbReference type="NCBI Taxonomy" id="1077464"/>
    <lineage>
        <taxon>Bacteria</taxon>
        <taxon>Bacillati</taxon>
        <taxon>Bacillota</taxon>
        <taxon>Bacilli</taxon>
        <taxon>Lactobacillales</taxon>
        <taxon>Streptococcaceae</taxon>
        <taxon>Streptococcus</taxon>
    </lineage>
</organism>
<name>A0A224A513_STROR</name>
<evidence type="ECO:0000313" key="2">
    <source>
        <dbReference type="Proteomes" id="UP000218665"/>
    </source>
</evidence>
<dbReference type="EMBL" id="AP018338">
    <property type="protein sequence ID" value="BBA07854.1"/>
    <property type="molecule type" value="Genomic_DNA"/>
</dbReference>
<reference evidence="1 2" key="1">
    <citation type="submission" date="2017-07" db="EMBL/GenBank/DDBJ databases">
        <title>Whole genome sequence of Streptococcus tigurinus, strain osk_001, isolated from post-mortem material.</title>
        <authorList>
            <person name="Yoshizawa H."/>
            <person name="Motooka D."/>
            <person name="Katada R."/>
            <person name="Matsumoto Y."/>
            <person name="Nakamura S."/>
            <person name="Morii E."/>
            <person name="Iida T."/>
            <person name="Matsumoto H."/>
        </authorList>
    </citation>
    <scope>NUCLEOTIDE SEQUENCE [LARGE SCALE GENOMIC DNA]</scope>
    <source>
        <strain evidence="2">osk_001</strain>
    </source>
</reference>
<accession>A0A224A513</accession>
<evidence type="ECO:0000313" key="1">
    <source>
        <dbReference type="EMBL" id="BBA07854.1"/>
    </source>
</evidence>
<dbReference type="AlphaFoldDB" id="A0A224A513"/>
<protein>
    <submittedName>
        <fullName evidence="1">Uncharacterized protein</fullName>
    </submittedName>
</protein>
<sequence>MAQKILEEFGYPYLSVGLLKMGLIRSGQTELTAADSDLLTDYLWSIVKEIIKTALENRQHLIFENPNCQIKLDFSCNSEKLGMVFI</sequence>
<gene>
    <name evidence="1" type="ORF">STO1_002500</name>
</gene>
<proteinExistence type="predicted"/>